<protein>
    <recommendedName>
        <fullName evidence="1">NmrA-like domain-containing protein</fullName>
    </recommendedName>
</protein>
<dbReference type="InterPro" id="IPR036291">
    <property type="entry name" value="NAD(P)-bd_dom_sf"/>
</dbReference>
<accession>A0A1L7AN51</accession>
<dbReference type="KEGG" id="rgi:RGI145_22975"/>
<sequence length="287" mass="30586">MTILVIGGTGKIGSFVVEELVRRNADVSVLGTKASGNAISGGARYIRGDTLDVDFVRELLASVSTVFLLNPATDDELARALLVLGLAEEAGIERFVYLSMMGADTFKNSSRAAAKLMTEHVIAERGLPTTILRPNALFQNDVLLRDAILNDHVYATPLGDIGVTLLDGRDLGEVAALELLRREEAASPLPSVTIEVVGPETFKGSDMAALWSDVLGEPIRYMGDDLGSVELSMRQAMSPSAAYAIKQVFVGILSQGVLGQPGAAADLEKLLGRPLRKYRAFATELVA</sequence>
<keyword evidence="2" id="KW-0614">Plasmid</keyword>
<geneLocation type="plasmid" evidence="2 3">
    <name>1</name>
</geneLocation>
<dbReference type="Proteomes" id="UP000185494">
    <property type="component" value="Chromosome 1"/>
</dbReference>
<dbReference type="SUPFAM" id="SSF51735">
    <property type="entry name" value="NAD(P)-binding Rossmann-fold domains"/>
    <property type="match status" value="1"/>
</dbReference>
<feature type="domain" description="NmrA-like" evidence="1">
    <location>
        <begin position="2"/>
        <end position="222"/>
    </location>
</feature>
<dbReference type="AlphaFoldDB" id="A0A1L7AN51"/>
<dbReference type="Pfam" id="PF05368">
    <property type="entry name" value="NmrA"/>
    <property type="match status" value="1"/>
</dbReference>
<dbReference type="RefSeq" id="WP_075800913.1">
    <property type="nucleotide sequence ID" value="NZ_CP015585.1"/>
</dbReference>
<dbReference type="PANTHER" id="PTHR43162:SF1">
    <property type="entry name" value="PRESTALK A DIFFERENTIATION PROTEIN A"/>
    <property type="match status" value="1"/>
</dbReference>
<dbReference type="InterPro" id="IPR051604">
    <property type="entry name" value="Ergot_Alk_Oxidoreductase"/>
</dbReference>
<evidence type="ECO:0000259" key="1">
    <source>
        <dbReference type="Pfam" id="PF05368"/>
    </source>
</evidence>
<dbReference type="PANTHER" id="PTHR43162">
    <property type="match status" value="1"/>
</dbReference>
<evidence type="ECO:0000313" key="2">
    <source>
        <dbReference type="EMBL" id="APT60210.1"/>
    </source>
</evidence>
<reference evidence="2 3" key="1">
    <citation type="submission" date="2016-05" db="EMBL/GenBank/DDBJ databases">
        <title>Complete Genome and Methylome Analysis of Psychrotrophic Bacterial Isolates from Antarctic Lake Untersee.</title>
        <authorList>
            <person name="Fomenkov A."/>
            <person name="Akimov V.N."/>
            <person name="Vasilyeva L.V."/>
            <person name="Andersen D."/>
            <person name="Vincze T."/>
            <person name="Roberts R.J."/>
        </authorList>
    </citation>
    <scope>NUCLEOTIDE SEQUENCE [LARGE SCALE GENOMIC DNA]</scope>
    <source>
        <strain evidence="2 3">U14-5</strain>
        <plasmid evidence="3">Plasmid 1</plasmid>
    </source>
</reference>
<name>A0A1L7AN51_9PROT</name>
<dbReference type="Gene3D" id="3.40.50.720">
    <property type="entry name" value="NAD(P)-binding Rossmann-like Domain"/>
    <property type="match status" value="1"/>
</dbReference>
<dbReference type="EMBL" id="CP015585">
    <property type="protein sequence ID" value="APT60210.1"/>
    <property type="molecule type" value="Genomic_DNA"/>
</dbReference>
<organism evidence="2 3">
    <name type="scientific">Roseomonas gilardii</name>
    <dbReference type="NCBI Taxonomy" id="257708"/>
    <lineage>
        <taxon>Bacteria</taxon>
        <taxon>Pseudomonadati</taxon>
        <taxon>Pseudomonadota</taxon>
        <taxon>Alphaproteobacteria</taxon>
        <taxon>Acetobacterales</taxon>
        <taxon>Roseomonadaceae</taxon>
        <taxon>Roseomonas</taxon>
    </lineage>
</organism>
<proteinExistence type="predicted"/>
<evidence type="ECO:0000313" key="3">
    <source>
        <dbReference type="Proteomes" id="UP000185494"/>
    </source>
</evidence>
<gene>
    <name evidence="2" type="ORF">RGI145_22975</name>
</gene>
<dbReference type="InterPro" id="IPR008030">
    <property type="entry name" value="NmrA-like"/>
</dbReference>